<keyword evidence="1" id="KW-0812">Transmembrane</keyword>
<organism evidence="3 4">
    <name type="scientific">Fervidicoccus fontis</name>
    <dbReference type="NCBI Taxonomy" id="683846"/>
    <lineage>
        <taxon>Archaea</taxon>
        <taxon>Thermoproteota</taxon>
        <taxon>Thermoprotei</taxon>
        <taxon>Fervidicoccales</taxon>
        <taxon>Fervidicoccaceae</taxon>
        <taxon>Fervidicoccus</taxon>
    </lineage>
</organism>
<accession>A0A2J6N2S2</accession>
<feature type="transmembrane region" description="Helical" evidence="1">
    <location>
        <begin position="71"/>
        <end position="95"/>
    </location>
</feature>
<keyword evidence="1" id="KW-1133">Transmembrane helix</keyword>
<sequence length="143" mass="16860">MRISNIMWGLSILFLAMFFIMSSNSPLYSEFVNIFGNSIKIYQSLFGFFSLILLLVAYYQNELESHPKKIAQLRFFNLVAYIAWLLSSLALYSLFLYRFGFPIGLVVSILILFPLFISILQYTKKMIKTIELHYEKNQKKKKR</sequence>
<evidence type="ECO:0000256" key="1">
    <source>
        <dbReference type="SAM" id="Phobius"/>
    </source>
</evidence>
<dbReference type="EMBL" id="PNIM01000009">
    <property type="protein sequence ID" value="PMB75644.1"/>
    <property type="molecule type" value="Genomic_DNA"/>
</dbReference>
<dbReference type="AlphaFoldDB" id="A0A2J6N2S2"/>
<evidence type="ECO:0000313" key="2">
    <source>
        <dbReference type="EMBL" id="HEW63979.1"/>
    </source>
</evidence>
<feature type="transmembrane region" description="Helical" evidence="1">
    <location>
        <begin position="101"/>
        <end position="120"/>
    </location>
</feature>
<reference evidence="3 4" key="1">
    <citation type="submission" date="2018-01" db="EMBL/GenBank/DDBJ databases">
        <title>Metagenomic assembled genomes from two thermal pools in the Uzon Caldera, Kamchatka, Russia.</title>
        <authorList>
            <person name="Wilkins L."/>
            <person name="Ettinger C."/>
        </authorList>
    </citation>
    <scope>NUCLEOTIDE SEQUENCE [LARGE SCALE GENOMIC DNA]</scope>
    <source>
        <strain evidence="3">ZAV-06</strain>
    </source>
</reference>
<gene>
    <name evidence="3" type="ORF">C0188_02300</name>
    <name evidence="2" type="ORF">ENO39_02845</name>
</gene>
<proteinExistence type="predicted"/>
<dbReference type="EMBL" id="DSFH01000043">
    <property type="protein sequence ID" value="HEW63979.1"/>
    <property type="molecule type" value="Genomic_DNA"/>
</dbReference>
<evidence type="ECO:0000313" key="3">
    <source>
        <dbReference type="EMBL" id="PMB75644.1"/>
    </source>
</evidence>
<name>A0A2J6N2S2_9CREN</name>
<dbReference type="Proteomes" id="UP000886076">
    <property type="component" value="Unassembled WGS sequence"/>
</dbReference>
<feature type="transmembrane region" description="Helical" evidence="1">
    <location>
        <begin position="39"/>
        <end position="59"/>
    </location>
</feature>
<protein>
    <submittedName>
        <fullName evidence="3">Na+/H+ antiporter subunit E</fullName>
    </submittedName>
</protein>
<dbReference type="Proteomes" id="UP000237153">
    <property type="component" value="Unassembled WGS sequence"/>
</dbReference>
<evidence type="ECO:0000313" key="4">
    <source>
        <dbReference type="Proteomes" id="UP000237153"/>
    </source>
</evidence>
<keyword evidence="1" id="KW-0472">Membrane</keyword>
<dbReference type="RefSeq" id="WP_014558173.1">
    <property type="nucleotide sequence ID" value="NZ_DSFH01000043.1"/>
</dbReference>
<comment type="caution">
    <text evidence="3">The sequence shown here is derived from an EMBL/GenBank/DDBJ whole genome shotgun (WGS) entry which is preliminary data.</text>
</comment>
<reference evidence="2" key="2">
    <citation type="journal article" date="2020" name="mSystems">
        <title>Genome- and Community-Level Interaction Insights into Carbon Utilization and Element Cycling Functions of Hydrothermarchaeota in Hydrothermal Sediment.</title>
        <authorList>
            <person name="Zhou Z."/>
            <person name="Liu Y."/>
            <person name="Xu W."/>
            <person name="Pan J."/>
            <person name="Luo Z.H."/>
            <person name="Li M."/>
        </authorList>
    </citation>
    <scope>NUCLEOTIDE SEQUENCE [LARGE SCALE GENOMIC DNA]</scope>
    <source>
        <strain evidence="2">SpSt-1261</strain>
    </source>
</reference>